<dbReference type="Pfam" id="PF11897">
    <property type="entry name" value="DUF3417"/>
    <property type="match status" value="1"/>
</dbReference>
<dbReference type="EMBL" id="QEKW01000001">
    <property type="protein sequence ID" value="PVZ14679.1"/>
    <property type="molecule type" value="Genomic_DNA"/>
</dbReference>
<dbReference type="InterPro" id="IPR011834">
    <property type="entry name" value="Agluc_phsphrylas"/>
</dbReference>
<comment type="function">
    <text evidence="10">Phosphorylase is an important allosteric enzyme in carbohydrate metabolism. Enzymes from different sources differ in their regulatory mechanisms and in their natural substrates. However, all known phosphorylases share catalytic and structural properties.</text>
</comment>
<evidence type="ECO:0000256" key="8">
    <source>
        <dbReference type="ARBA" id="ARBA00022898"/>
    </source>
</evidence>
<dbReference type="PROSITE" id="PS00102">
    <property type="entry name" value="PHOSPHORYLASE"/>
    <property type="match status" value="1"/>
</dbReference>
<accession>A0A2U1FR95</accession>
<keyword evidence="8 11" id="KW-0663">Pyridoxal phosphate</keyword>
<keyword evidence="5" id="KW-0021">Allosteric enzyme</keyword>
<evidence type="ECO:0000256" key="11">
    <source>
        <dbReference type="PIRSR" id="PIRSR000460-1"/>
    </source>
</evidence>
<dbReference type="PANTHER" id="PTHR42655">
    <property type="entry name" value="GLYCOGEN PHOSPHORYLASE"/>
    <property type="match status" value="1"/>
</dbReference>
<dbReference type="AlphaFoldDB" id="A0A2U1FR95"/>
<evidence type="ECO:0000259" key="12">
    <source>
        <dbReference type="Pfam" id="PF11897"/>
    </source>
</evidence>
<dbReference type="InterPro" id="IPR000811">
    <property type="entry name" value="Glyco_trans_35"/>
</dbReference>
<dbReference type="PIRSF" id="PIRSF000460">
    <property type="entry name" value="Pprylas_GlgP"/>
    <property type="match status" value="1"/>
</dbReference>
<dbReference type="EC" id="2.4.1.1" evidence="4"/>
<dbReference type="PANTHER" id="PTHR42655:SF1">
    <property type="entry name" value="GLYCOGEN PHOSPHORYLASE"/>
    <property type="match status" value="1"/>
</dbReference>
<gene>
    <name evidence="13" type="ORF">C8D89_101546</name>
</gene>
<reference evidence="13 14" key="1">
    <citation type="submission" date="2018-04" db="EMBL/GenBank/DDBJ databases">
        <title>Genomic Encyclopedia of Type Strains, Phase IV (KMG-IV): sequencing the most valuable type-strain genomes for metagenomic binning, comparative biology and taxonomic classification.</title>
        <authorList>
            <person name="Goeker M."/>
        </authorList>
    </citation>
    <scope>NUCLEOTIDE SEQUENCE [LARGE SCALE GENOMIC DNA]</scope>
    <source>
        <strain evidence="13 14">DSM 45771</strain>
    </source>
</reference>
<keyword evidence="9" id="KW-0119">Carbohydrate metabolism</keyword>
<evidence type="ECO:0000313" key="13">
    <source>
        <dbReference type="EMBL" id="PVZ14679.1"/>
    </source>
</evidence>
<dbReference type="Proteomes" id="UP000245639">
    <property type="component" value="Unassembled WGS sequence"/>
</dbReference>
<dbReference type="SUPFAM" id="SSF53756">
    <property type="entry name" value="UDP-Glycosyltransferase/glycogen phosphorylase"/>
    <property type="match status" value="1"/>
</dbReference>
<dbReference type="InterPro" id="IPR035090">
    <property type="entry name" value="Pyridoxal_P_attach_site"/>
</dbReference>
<comment type="caution">
    <text evidence="13">The sequence shown here is derived from an EMBL/GenBank/DDBJ whole genome shotgun (WGS) entry which is preliminary data.</text>
</comment>
<dbReference type="GO" id="GO:0005975">
    <property type="term" value="P:carbohydrate metabolic process"/>
    <property type="evidence" value="ECO:0007669"/>
    <property type="project" value="InterPro"/>
</dbReference>
<protein>
    <recommendedName>
        <fullName evidence="4">glycogen phosphorylase</fullName>
        <ecNumber evidence="4">2.4.1.1</ecNumber>
    </recommendedName>
</protein>
<dbReference type="GO" id="GO:0008184">
    <property type="term" value="F:glycogen phosphorylase activity"/>
    <property type="evidence" value="ECO:0007669"/>
    <property type="project" value="InterPro"/>
</dbReference>
<comment type="catalytic activity">
    <reaction evidence="1">
        <text>[(1-&gt;4)-alpha-D-glucosyl](n) + phosphate = [(1-&gt;4)-alpha-D-glucosyl](n-1) + alpha-D-glucose 1-phosphate</text>
        <dbReference type="Rhea" id="RHEA:41732"/>
        <dbReference type="Rhea" id="RHEA-COMP:9584"/>
        <dbReference type="Rhea" id="RHEA-COMP:9586"/>
        <dbReference type="ChEBI" id="CHEBI:15444"/>
        <dbReference type="ChEBI" id="CHEBI:43474"/>
        <dbReference type="ChEBI" id="CHEBI:58601"/>
        <dbReference type="EC" id="2.4.1.1"/>
    </reaction>
</comment>
<dbReference type="InterPro" id="IPR024517">
    <property type="entry name" value="Glycogen_phosphorylase_DUF3417"/>
</dbReference>
<comment type="cofactor">
    <cofactor evidence="2">
        <name>pyridoxal 5'-phosphate</name>
        <dbReference type="ChEBI" id="CHEBI:597326"/>
    </cofactor>
</comment>
<evidence type="ECO:0000256" key="4">
    <source>
        <dbReference type="ARBA" id="ARBA00012591"/>
    </source>
</evidence>
<dbReference type="Gene3D" id="3.40.50.2000">
    <property type="entry name" value="Glycogen Phosphorylase B"/>
    <property type="match status" value="4"/>
</dbReference>
<evidence type="ECO:0000256" key="10">
    <source>
        <dbReference type="ARBA" id="ARBA00025174"/>
    </source>
</evidence>
<evidence type="ECO:0000256" key="5">
    <source>
        <dbReference type="ARBA" id="ARBA00022533"/>
    </source>
</evidence>
<feature type="modified residue" description="N6-(pyridoxal phosphate)lysine" evidence="11">
    <location>
        <position position="634"/>
    </location>
</feature>
<evidence type="ECO:0000256" key="7">
    <source>
        <dbReference type="ARBA" id="ARBA00022679"/>
    </source>
</evidence>
<keyword evidence="7" id="KW-0808">Transferase</keyword>
<dbReference type="Pfam" id="PF00343">
    <property type="entry name" value="Phosphorylase"/>
    <property type="match status" value="1"/>
</dbReference>
<comment type="similarity">
    <text evidence="3">Belongs to the glycogen phosphorylase family.</text>
</comment>
<evidence type="ECO:0000256" key="9">
    <source>
        <dbReference type="ARBA" id="ARBA00023277"/>
    </source>
</evidence>
<name>A0A2U1FR95_9PSEU</name>
<sequence>MKALRRFSVRAQLPAPLAPLQELATNLRWTWHGPTQDLFATVDDAVWRSCGGDPVRLLGEVRPQRLAELAEDQEFVGRVRERAEDLRTYLAEPRWYQGLARDRDGADEVPAAIGYFSMEFGVSEVLPNYSGGLGILAGDHLKAASDLGVPLIAVGLLYRSGYFRQSLSLDGWQQEHYPALDPQGLPLHLLADASGTPVLVGIAMPEGRTLRARVWQASVGRVPLLLLDSDIEENDADLRQITDRLYGGDAEHRIRQEILVGIGGVRAVRVFCGLTGHPAPAVFHTNEGHAGFLGLERIRELVSGASGATGGVDGASGATGGVDVAGGATGEGGDAGLDFDQALATVRAGTVFTTHTPVPAGIDRFPIGLVEHYFTPDMLPGIEPGRVLTLGREPSGEMFNMAHMGLRLAQRSNGVSALHGEVSRGMFQGLWGGFDAPEVPIGSVTNGVHGPTWTAREIAGLTAGASAAGSPELFGVSDALLWEMRGTLRRRLVEEVRRRVKASWLQRGASEPELAWTERVFDPDVLTIGFARRVPTYKRLTLMLRDPERLKAMLLDPERPVQLVIAGKSHPADEQGKRLIQQMVRFADDPAVRHRIVFLPDYDMSMARYLYWGCDVWLNNPLRPLEACGTSGMKSALNGGLNLSVRDGWWDELYDGRNGWAIPTADGVDDPDRRDDIEANALYDLLSTQVAPLFYDRGTDGVPDRWTALVRHTLATLSPKVQATRMVTEYVEQWYAPAARSAARVVADGFAGAKELASYRARLDKAWSSVAVAEVDASGGADTPVLGAPMTVRAEVVLGGLDPDEVLVQAVVGRADDADELTESTVEPMTLIGEGHEGSHRFEAVVALPHAGVLGYTVRVLPRHDLLAAPAELGRVVLPA</sequence>
<evidence type="ECO:0000256" key="2">
    <source>
        <dbReference type="ARBA" id="ARBA00001933"/>
    </source>
</evidence>
<keyword evidence="6" id="KW-0328">Glycosyltransferase</keyword>
<evidence type="ECO:0000256" key="6">
    <source>
        <dbReference type="ARBA" id="ARBA00022676"/>
    </source>
</evidence>
<evidence type="ECO:0000256" key="3">
    <source>
        <dbReference type="ARBA" id="ARBA00006047"/>
    </source>
</evidence>
<dbReference type="GO" id="GO:0030170">
    <property type="term" value="F:pyridoxal phosphate binding"/>
    <property type="evidence" value="ECO:0007669"/>
    <property type="project" value="InterPro"/>
</dbReference>
<evidence type="ECO:0000313" key="14">
    <source>
        <dbReference type="Proteomes" id="UP000245639"/>
    </source>
</evidence>
<dbReference type="NCBIfam" id="TIGR02094">
    <property type="entry name" value="more_P_ylases"/>
    <property type="match status" value="2"/>
</dbReference>
<organism evidence="13 14">
    <name type="scientific">Actinomycetospora cinnamomea</name>
    <dbReference type="NCBI Taxonomy" id="663609"/>
    <lineage>
        <taxon>Bacteria</taxon>
        <taxon>Bacillati</taxon>
        <taxon>Actinomycetota</taxon>
        <taxon>Actinomycetes</taxon>
        <taxon>Pseudonocardiales</taxon>
        <taxon>Pseudonocardiaceae</taxon>
        <taxon>Actinomycetospora</taxon>
    </lineage>
</organism>
<feature type="domain" description="DUF3417" evidence="12">
    <location>
        <begin position="13"/>
        <end position="126"/>
    </location>
</feature>
<dbReference type="InterPro" id="IPR052182">
    <property type="entry name" value="Glycogen/Maltodextrin_Phosph"/>
</dbReference>
<keyword evidence="14" id="KW-1185">Reference proteome</keyword>
<evidence type="ECO:0000256" key="1">
    <source>
        <dbReference type="ARBA" id="ARBA00001275"/>
    </source>
</evidence>
<dbReference type="RefSeq" id="WP_165825513.1">
    <property type="nucleotide sequence ID" value="NZ_QEKW01000001.1"/>
</dbReference>
<proteinExistence type="inferred from homology"/>